<dbReference type="EMBL" id="CP060696">
    <property type="protein sequence ID" value="QNO19423.1"/>
    <property type="molecule type" value="Genomic_DNA"/>
</dbReference>
<sequence>MGIGFATGRRNFRKVLSAYIHTWKATKNNLPADIDVKLHLFVAYDVNYHNTKSTDYTNLPQEIVDAFESITFVGTKNALRSLEKLRDSRKFTQAELTSVFGAGYAGKRNAVLFAAIESQMDYFLFLDDDEYPMAVTKNHDTCLWSGQQVLLAHLKEIGNADYTNGFHCGYISPIPQIRFNKVLDEENFKRFIEAISNDIINWASIKALMESGGVTYASTDVLIANKAADVPLIGGCKFISGANLCINLKNPQKTLPFFNPPGARGEDTFLSTLLADKTVRRIPCYTFHDGFSIYQHLLDGALPIHLSAITTDSATVNLRFLNACIGWVRYKPLLTYITAPGEYEQRMRLIKSALDQTLPKLAEYFQDKRFFNIAVEFDKYSKNVKKHYNQFVLAQTTWKKVVNIF</sequence>
<accession>A0A7G9WL61</accession>
<name>A0A7G9WL61_9FIRM</name>
<evidence type="ECO:0008006" key="3">
    <source>
        <dbReference type="Google" id="ProtNLM"/>
    </source>
</evidence>
<evidence type="ECO:0000313" key="1">
    <source>
        <dbReference type="EMBL" id="QNO19423.1"/>
    </source>
</evidence>
<organism evidence="1 2">
    <name type="scientific">Caproicibacterium amylolyticum</name>
    <dbReference type="NCBI Taxonomy" id="2766537"/>
    <lineage>
        <taxon>Bacteria</taxon>
        <taxon>Bacillati</taxon>
        <taxon>Bacillota</taxon>
        <taxon>Clostridia</taxon>
        <taxon>Eubacteriales</taxon>
        <taxon>Oscillospiraceae</taxon>
        <taxon>Caproicibacterium</taxon>
    </lineage>
</organism>
<reference evidence="1 2" key="1">
    <citation type="submission" date="2020-08" db="EMBL/GenBank/DDBJ databases">
        <authorList>
            <person name="Ren C."/>
            <person name="Gu Y."/>
            <person name="Xu Y."/>
        </authorList>
    </citation>
    <scope>NUCLEOTIDE SEQUENCE [LARGE SCALE GENOMIC DNA]</scope>
    <source>
        <strain evidence="1 2">LBM18003</strain>
    </source>
</reference>
<evidence type="ECO:0000313" key="2">
    <source>
        <dbReference type="Proteomes" id="UP000516046"/>
    </source>
</evidence>
<dbReference type="Proteomes" id="UP000516046">
    <property type="component" value="Chromosome"/>
</dbReference>
<protein>
    <recommendedName>
        <fullName evidence="3">Glycosyl transferase family 2</fullName>
    </recommendedName>
</protein>
<keyword evidence="2" id="KW-1185">Reference proteome</keyword>
<dbReference type="AlphaFoldDB" id="A0A7G9WL61"/>
<dbReference type="KEGG" id="caml:H6X83_04285"/>
<proteinExistence type="predicted"/>
<gene>
    <name evidence="1" type="ORF">H6X83_04285</name>
</gene>